<dbReference type="PANTHER" id="PTHR46018:SF2">
    <property type="entry name" value="ZINC PHOSPHODIESTERASE ELAC PROTEIN 1"/>
    <property type="match status" value="1"/>
</dbReference>
<reference evidence="3 4" key="1">
    <citation type="submission" date="2020-08" db="EMBL/GenBank/DDBJ databases">
        <authorList>
            <person name="Liu C."/>
            <person name="Sun Q."/>
        </authorList>
    </citation>
    <scope>NUCLEOTIDE SEQUENCE [LARGE SCALE GENOMIC DNA]</scope>
    <source>
        <strain evidence="3 4">NSJ-29</strain>
    </source>
</reference>
<accession>A0A7G9GGA5</accession>
<sequence length="269" mass="30596">MIMEKLIVLGTGNASVTHCFNTCFALRHGDEYLLVDAGGGNGILAALEQQQIPLEQIHHIFVTHAHSDHILGMAWMIRMIGTKMNKGTYQGTLSIYCHKELEEAIKTIASLTVQAKICRHFDERIQFHVVEDGTVLDILGSRFTFLDIRSTKAKQTGFSCVTSNGIRVAFPGDEPCPDFLFDIFRDADWMFHEAFCLYEERSRFKPYEKHHSTVRDACELAQSLSIKNLILWHTEDKDIPHRKERYLAEGTPVYAGNLYVPDDGEQFSL</sequence>
<dbReference type="InterPro" id="IPR001279">
    <property type="entry name" value="Metallo-B-lactamas"/>
</dbReference>
<dbReference type="SMART" id="SM00849">
    <property type="entry name" value="Lactamase_B"/>
    <property type="match status" value="1"/>
</dbReference>
<protein>
    <submittedName>
        <fullName evidence="3">MBL fold metallo-hydrolase</fullName>
    </submittedName>
</protein>
<keyword evidence="3" id="KW-0378">Hydrolase</keyword>
<dbReference type="Pfam" id="PF23023">
    <property type="entry name" value="Anti-Pycsar_Apyc1"/>
    <property type="match status" value="1"/>
</dbReference>
<organism evidence="3 4">
    <name type="scientific">Wansuia hejianensis</name>
    <dbReference type="NCBI Taxonomy" id="2763667"/>
    <lineage>
        <taxon>Bacteria</taxon>
        <taxon>Bacillati</taxon>
        <taxon>Bacillota</taxon>
        <taxon>Clostridia</taxon>
        <taxon>Lachnospirales</taxon>
        <taxon>Lachnospiraceae</taxon>
        <taxon>Wansuia</taxon>
    </lineage>
</organism>
<evidence type="ECO:0000259" key="2">
    <source>
        <dbReference type="SMART" id="SM00849"/>
    </source>
</evidence>
<keyword evidence="1" id="KW-0255">Endonuclease</keyword>
<dbReference type="GO" id="GO:0042781">
    <property type="term" value="F:3'-tRNA processing endoribonuclease activity"/>
    <property type="evidence" value="ECO:0007669"/>
    <property type="project" value="TreeGrafter"/>
</dbReference>
<dbReference type="Gene3D" id="3.60.15.10">
    <property type="entry name" value="Ribonuclease Z/Hydroxyacylglutathione hydrolase-like"/>
    <property type="match status" value="1"/>
</dbReference>
<dbReference type="Proteomes" id="UP000515860">
    <property type="component" value="Chromosome"/>
</dbReference>
<dbReference type="PANTHER" id="PTHR46018">
    <property type="entry name" value="ZINC PHOSPHODIESTERASE ELAC PROTEIN 1"/>
    <property type="match status" value="1"/>
</dbReference>
<dbReference type="KEGG" id="whj:H9Q79_06005"/>
<keyword evidence="4" id="KW-1185">Reference proteome</keyword>
<dbReference type="RefSeq" id="WP_249329411.1">
    <property type="nucleotide sequence ID" value="NZ_CP060635.1"/>
</dbReference>
<dbReference type="InterPro" id="IPR036866">
    <property type="entry name" value="RibonucZ/Hydroxyglut_hydro"/>
</dbReference>
<evidence type="ECO:0000256" key="1">
    <source>
        <dbReference type="ARBA" id="ARBA00022759"/>
    </source>
</evidence>
<evidence type="ECO:0000313" key="4">
    <source>
        <dbReference type="Proteomes" id="UP000515860"/>
    </source>
</evidence>
<name>A0A7G9GGA5_9FIRM</name>
<feature type="domain" description="Metallo-beta-lactamase" evidence="2">
    <location>
        <begin position="20"/>
        <end position="210"/>
    </location>
</feature>
<evidence type="ECO:0000313" key="3">
    <source>
        <dbReference type="EMBL" id="QNM09837.1"/>
    </source>
</evidence>
<keyword evidence="1" id="KW-0540">Nuclease</keyword>
<dbReference type="SUPFAM" id="SSF56281">
    <property type="entry name" value="Metallo-hydrolase/oxidoreductase"/>
    <property type="match status" value="1"/>
</dbReference>
<dbReference type="EMBL" id="CP060635">
    <property type="protein sequence ID" value="QNM09837.1"/>
    <property type="molecule type" value="Genomic_DNA"/>
</dbReference>
<gene>
    <name evidence="3" type="ORF">H9Q79_06005</name>
</gene>
<dbReference type="AlphaFoldDB" id="A0A7G9GGA5"/>
<proteinExistence type="predicted"/>